<dbReference type="EMBL" id="WMBC01000003">
    <property type="protein sequence ID" value="MTD60806.1"/>
    <property type="molecule type" value="Genomic_DNA"/>
</dbReference>
<dbReference type="AlphaFoldDB" id="A0A844GFD9"/>
<dbReference type="Proteomes" id="UP000437824">
    <property type="component" value="Unassembled WGS sequence"/>
</dbReference>
<dbReference type="Pfam" id="PF00149">
    <property type="entry name" value="Metallophos"/>
    <property type="match status" value="1"/>
</dbReference>
<organism evidence="2 3">
    <name type="scientific">Blautia luti DSM 14534 = JCM 17040</name>
    <dbReference type="NCBI Taxonomy" id="649762"/>
    <lineage>
        <taxon>Bacteria</taxon>
        <taxon>Bacillati</taxon>
        <taxon>Bacillota</taxon>
        <taxon>Clostridia</taxon>
        <taxon>Lachnospirales</taxon>
        <taxon>Lachnospiraceae</taxon>
        <taxon>Blautia</taxon>
    </lineage>
</organism>
<evidence type="ECO:0000259" key="1">
    <source>
        <dbReference type="Pfam" id="PF00149"/>
    </source>
</evidence>
<proteinExistence type="predicted"/>
<protein>
    <submittedName>
        <fullName evidence="2">Phosphohydrolase</fullName>
    </submittedName>
</protein>
<dbReference type="InterPro" id="IPR029052">
    <property type="entry name" value="Metallo-depent_PP-like"/>
</dbReference>
<dbReference type="GO" id="GO:0016787">
    <property type="term" value="F:hydrolase activity"/>
    <property type="evidence" value="ECO:0007669"/>
    <property type="project" value="UniProtKB-KW"/>
</dbReference>
<evidence type="ECO:0000313" key="3">
    <source>
        <dbReference type="Proteomes" id="UP000437824"/>
    </source>
</evidence>
<dbReference type="RefSeq" id="WP_154780008.1">
    <property type="nucleotide sequence ID" value="NZ_WMBC01000003.1"/>
</dbReference>
<reference evidence="2 3" key="1">
    <citation type="submission" date="2019-11" db="EMBL/GenBank/DDBJ databases">
        <title>Draft genome sequence of Blautia luti DSM 14534T, isolated from human stool.</title>
        <authorList>
            <person name="Ortiz R."/>
            <person name="Melis-Arcos F."/>
            <person name="Covarrubias P."/>
            <person name="Cardenas J.P."/>
            <person name="Perez-Donoso J."/>
            <person name="Almonacid D."/>
        </authorList>
    </citation>
    <scope>NUCLEOTIDE SEQUENCE [LARGE SCALE GENOMIC DNA]</scope>
    <source>
        <strain evidence="2 3">DSM 14534</strain>
    </source>
</reference>
<gene>
    <name evidence="2" type="ORF">GKZ57_05870</name>
</gene>
<dbReference type="InterPro" id="IPR004843">
    <property type="entry name" value="Calcineurin-like_PHP"/>
</dbReference>
<comment type="caution">
    <text evidence="2">The sequence shown here is derived from an EMBL/GenBank/DDBJ whole genome shotgun (WGS) entry which is preliminary data.</text>
</comment>
<accession>A0A844GFD9</accession>
<dbReference type="InterPro" id="IPR051158">
    <property type="entry name" value="Metallophosphoesterase_sf"/>
</dbReference>
<dbReference type="SUPFAM" id="SSF56300">
    <property type="entry name" value="Metallo-dependent phosphatases"/>
    <property type="match status" value="1"/>
</dbReference>
<sequence length="283" mass="32684">MKKFRTVHYTVHMEKIQEKKGPRFAVLADLHGMEFGQDNQILLDAIDRHHPDGILIAGDMIVRCSEETFPVALQLLKNLAKKYPVYYGLGNHEYSLYASDPEENPLTEKYLEYEIQVKEAGVHILHNEQKSFRMGETLYRIYGLEIPRLYYKKPFAPMMRSDEVEQLIGDRDEQAVSILLAHNPRYGDAYFGWGADLILSGHYHGGVLRFTRCRGAISPQFELFPRYCCGDFHKKGQHMLVSGGIGEHTIPVRVHNPRELLIVDLKPGSGKKSRKEEHTWEFR</sequence>
<keyword evidence="2" id="KW-0378">Hydrolase</keyword>
<dbReference type="PANTHER" id="PTHR31302">
    <property type="entry name" value="TRANSMEMBRANE PROTEIN WITH METALLOPHOSPHOESTERASE DOMAIN-RELATED"/>
    <property type="match status" value="1"/>
</dbReference>
<name>A0A844GFD9_9FIRM</name>
<evidence type="ECO:0000313" key="2">
    <source>
        <dbReference type="EMBL" id="MTD60806.1"/>
    </source>
</evidence>
<dbReference type="Gene3D" id="3.60.21.10">
    <property type="match status" value="1"/>
</dbReference>
<dbReference type="PANTHER" id="PTHR31302:SF0">
    <property type="entry name" value="TRANSMEMBRANE PROTEIN WITH METALLOPHOSPHOESTERASE DOMAIN"/>
    <property type="match status" value="1"/>
</dbReference>
<feature type="domain" description="Calcineurin-like phosphoesterase" evidence="1">
    <location>
        <begin position="23"/>
        <end position="205"/>
    </location>
</feature>